<reference evidence="2 3" key="1">
    <citation type="submission" date="2017-07" db="EMBL/GenBank/DDBJ databases">
        <title>Genome sequence of Streptomyces pluripotens MUSC 137T.</title>
        <authorList>
            <person name="Ser H.-L."/>
            <person name="Lee L.-H."/>
        </authorList>
    </citation>
    <scope>NUCLEOTIDE SEQUENCE [LARGE SCALE GENOMIC DNA]</scope>
    <source>
        <strain evidence="2 3">MUSC 137</strain>
    </source>
</reference>
<dbReference type="KEGG" id="splu:LK06_026165"/>
<feature type="domain" description="ParB-like N-terminal" evidence="1">
    <location>
        <begin position="25"/>
        <end position="109"/>
    </location>
</feature>
<keyword evidence="3" id="KW-1185">Reference proteome</keyword>
<evidence type="ECO:0000313" key="2">
    <source>
        <dbReference type="EMBL" id="ASN27116.1"/>
    </source>
</evidence>
<proteinExistence type="predicted"/>
<dbReference type="InterPro" id="IPR036086">
    <property type="entry name" value="ParB/Sulfiredoxin_sf"/>
</dbReference>
<organism evidence="2 3">
    <name type="scientific">Streptomyces pluripotens</name>
    <dbReference type="NCBI Taxonomy" id="1355015"/>
    <lineage>
        <taxon>Bacteria</taxon>
        <taxon>Bacillati</taxon>
        <taxon>Actinomycetota</taxon>
        <taxon>Actinomycetes</taxon>
        <taxon>Kitasatosporales</taxon>
        <taxon>Streptomycetaceae</taxon>
        <taxon>Streptomyces</taxon>
    </lineage>
</organism>
<dbReference type="RefSeq" id="WP_039656686.1">
    <property type="nucleotide sequence ID" value="NZ_CP021080.1"/>
</dbReference>
<dbReference type="SUPFAM" id="SSF110849">
    <property type="entry name" value="ParB/Sulfiredoxin"/>
    <property type="match status" value="1"/>
</dbReference>
<dbReference type="Proteomes" id="UP000031501">
    <property type="component" value="Chromosome"/>
</dbReference>
<dbReference type="InterPro" id="IPR003115">
    <property type="entry name" value="ParB_N"/>
</dbReference>
<sequence>MNAQPVVGVAEKSDGGRSAASAVLTRLPLTDIVQPDSPRLSGLNDEHARLLANSDVALPPILVNRRTMRVVDGAHRLVAAKLRGQESIDVDFCDCDNDEAFVLAVEKNVTHGLPLSRAERTAATERILDAYPEWSDRAIAAVVGLSHKTVGSIRRRFSKDSEPITHRRGRDGRLRPVNGAAARARVSSLLADRQGASLREIAREAGVSPDTVRNVRDDSRRAEAVTVPEPRGVPRVDRERSEASRRASACVRIQPSGPADRSALMRSLRNDPSLRFSESGRVLLRLLDVYALDPDDWVRISGDVPAHRAADIAQLARECGQIWQNFATAVEQRQGDAVKA</sequence>
<accession>A0A221P4V5</accession>
<gene>
    <name evidence="2" type="ORF">LK07_27320</name>
</gene>
<dbReference type="EMBL" id="CP022433">
    <property type="protein sequence ID" value="ASN27116.1"/>
    <property type="molecule type" value="Genomic_DNA"/>
</dbReference>
<protein>
    <recommendedName>
        <fullName evidence="1">ParB-like N-terminal domain-containing protein</fullName>
    </recommendedName>
</protein>
<dbReference type="Gene3D" id="3.90.1530.10">
    <property type="entry name" value="Conserved hypothetical protein from pyrococcus furiosus pfu- 392566-001, ParB domain"/>
    <property type="match status" value="1"/>
</dbReference>
<dbReference type="AlphaFoldDB" id="A0A221P4V5"/>
<evidence type="ECO:0000259" key="1">
    <source>
        <dbReference type="SMART" id="SM00470"/>
    </source>
</evidence>
<name>A0A221P4V5_9ACTN</name>
<dbReference type="SMART" id="SM00470">
    <property type="entry name" value="ParB"/>
    <property type="match status" value="1"/>
</dbReference>
<dbReference type="OrthoDB" id="3701787at2"/>
<evidence type="ECO:0000313" key="3">
    <source>
        <dbReference type="Proteomes" id="UP000031501"/>
    </source>
</evidence>
<dbReference type="STRING" id="1355015.LK06_026165"/>